<dbReference type="InterPro" id="IPR014031">
    <property type="entry name" value="Ketoacyl_synth_C"/>
</dbReference>
<dbReference type="InterPro" id="IPR020841">
    <property type="entry name" value="PKS_Beta-ketoAc_synthase_dom"/>
</dbReference>
<dbReference type="PROSITE" id="PS52004">
    <property type="entry name" value="KS3_2"/>
    <property type="match status" value="1"/>
</dbReference>
<organism evidence="4 5">
    <name type="scientific">Actinomadura namibiensis</name>
    <dbReference type="NCBI Taxonomy" id="182080"/>
    <lineage>
        <taxon>Bacteria</taxon>
        <taxon>Bacillati</taxon>
        <taxon>Actinomycetota</taxon>
        <taxon>Actinomycetes</taxon>
        <taxon>Streptosporangiales</taxon>
        <taxon>Thermomonosporaceae</taxon>
        <taxon>Actinomadura</taxon>
    </lineage>
</organism>
<dbReference type="PANTHER" id="PTHR11712:SF347">
    <property type="entry name" value="BETA KETOACYL-ACYL CARRIER PROTEIN SYNTHASE"/>
    <property type="match status" value="1"/>
</dbReference>
<dbReference type="Proteomes" id="UP000572680">
    <property type="component" value="Unassembled WGS sequence"/>
</dbReference>
<reference evidence="4 5" key="1">
    <citation type="submission" date="2020-08" db="EMBL/GenBank/DDBJ databases">
        <title>Genomic Encyclopedia of Type Strains, Phase IV (KMG-IV): sequencing the most valuable type-strain genomes for metagenomic binning, comparative biology and taxonomic classification.</title>
        <authorList>
            <person name="Goeker M."/>
        </authorList>
    </citation>
    <scope>NUCLEOTIDE SEQUENCE [LARGE SCALE GENOMIC DNA]</scope>
    <source>
        <strain evidence="4 5">DSM 44197</strain>
    </source>
</reference>
<dbReference type="InterPro" id="IPR016039">
    <property type="entry name" value="Thiolase-like"/>
</dbReference>
<keyword evidence="1" id="KW-0808">Transferase</keyword>
<comment type="caution">
    <text evidence="4">The sequence shown here is derived from an EMBL/GenBank/DDBJ whole genome shotgun (WGS) entry which is preliminary data.</text>
</comment>
<dbReference type="InterPro" id="IPR009081">
    <property type="entry name" value="PP-bd_ACP"/>
</dbReference>
<accession>A0A7W3QN17</accession>
<dbReference type="SUPFAM" id="SSF47336">
    <property type="entry name" value="ACP-like"/>
    <property type="match status" value="1"/>
</dbReference>
<dbReference type="GO" id="GO:0006633">
    <property type="term" value="P:fatty acid biosynthetic process"/>
    <property type="evidence" value="ECO:0007669"/>
    <property type="project" value="TreeGrafter"/>
</dbReference>
<protein>
    <submittedName>
        <fullName evidence="4">Acyl carrier protein</fullName>
    </submittedName>
</protein>
<dbReference type="Pfam" id="PF02801">
    <property type="entry name" value="Ketoacyl-synt_C"/>
    <property type="match status" value="1"/>
</dbReference>
<keyword evidence="5" id="KW-1185">Reference proteome</keyword>
<dbReference type="InterPro" id="IPR000794">
    <property type="entry name" value="Beta-ketoacyl_synthase"/>
</dbReference>
<proteinExistence type="predicted"/>
<dbReference type="PROSITE" id="PS50075">
    <property type="entry name" value="CARRIER"/>
    <property type="match status" value="1"/>
</dbReference>
<evidence type="ECO:0000313" key="4">
    <source>
        <dbReference type="EMBL" id="MBA8952603.1"/>
    </source>
</evidence>
<dbReference type="InterPro" id="IPR036736">
    <property type="entry name" value="ACP-like_sf"/>
</dbReference>
<dbReference type="AlphaFoldDB" id="A0A7W3QN17"/>
<evidence type="ECO:0000313" key="5">
    <source>
        <dbReference type="Proteomes" id="UP000572680"/>
    </source>
</evidence>
<evidence type="ECO:0000259" key="3">
    <source>
        <dbReference type="PROSITE" id="PS52004"/>
    </source>
</evidence>
<dbReference type="PANTHER" id="PTHR11712">
    <property type="entry name" value="POLYKETIDE SYNTHASE-RELATED"/>
    <property type="match status" value="1"/>
</dbReference>
<evidence type="ECO:0000256" key="1">
    <source>
        <dbReference type="ARBA" id="ARBA00022679"/>
    </source>
</evidence>
<dbReference type="EMBL" id="JACJIA010000005">
    <property type="protein sequence ID" value="MBA8952603.1"/>
    <property type="molecule type" value="Genomic_DNA"/>
</dbReference>
<feature type="domain" description="Ketosynthase family 3 (KS3)" evidence="3">
    <location>
        <begin position="1"/>
        <end position="193"/>
    </location>
</feature>
<dbReference type="SUPFAM" id="SSF53901">
    <property type="entry name" value="Thiolase-like"/>
    <property type="match status" value="1"/>
</dbReference>
<dbReference type="Gene3D" id="3.40.47.10">
    <property type="match status" value="1"/>
</dbReference>
<dbReference type="RefSeq" id="WP_182844875.1">
    <property type="nucleotide sequence ID" value="NZ_BAAALP010000005.1"/>
</dbReference>
<evidence type="ECO:0000259" key="2">
    <source>
        <dbReference type="PROSITE" id="PS50075"/>
    </source>
</evidence>
<sequence length="196" mass="20275">MSDGEKDFDPEIYRQVREPCVKVFTAPLEEVTPEARPVAGLGADSLDFSELAEGVTETFGISLTEEDVRGVETVADVPPQEIRQVNAHGPATQLNDTAEANALRRAFGETPPPVTAPKGVLGHLMGAAGAVEAVAGLLSASRGLAPPVANHENRAEDCPLDVVTGGPRHVGAGPVLSNSFGFGGHNACLVLGPPPE</sequence>
<name>A0A7W3QN17_ACTNM</name>
<gene>
    <name evidence="4" type="ORF">HNR61_004249</name>
</gene>
<feature type="domain" description="Carrier" evidence="2">
    <location>
        <begin position="7"/>
        <end position="85"/>
    </location>
</feature>
<dbReference type="GO" id="GO:0004315">
    <property type="term" value="F:3-oxoacyl-[acyl-carrier-protein] synthase activity"/>
    <property type="evidence" value="ECO:0007669"/>
    <property type="project" value="TreeGrafter"/>
</dbReference>